<keyword evidence="9" id="KW-1185">Reference proteome</keyword>
<comment type="subcellular location">
    <subcellularLocation>
        <location evidence="1 5">Periplasm</location>
    </subcellularLocation>
</comment>
<accession>A0A4R1EV95</accession>
<dbReference type="PANTHER" id="PTHR30222:SF12">
    <property type="entry name" value="NORSPERMIDINE SENSOR"/>
    <property type="match status" value="1"/>
</dbReference>
<evidence type="ECO:0000256" key="2">
    <source>
        <dbReference type="ARBA" id="ARBA00022448"/>
    </source>
</evidence>
<dbReference type="RefSeq" id="WP_131907545.1">
    <property type="nucleotide sequence ID" value="NZ_BAAAFU010000007.1"/>
</dbReference>
<dbReference type="InterPro" id="IPR001188">
    <property type="entry name" value="Sperm_putr-bd"/>
</dbReference>
<dbReference type="OrthoDB" id="9769319at2"/>
<dbReference type="Gene3D" id="3.40.190.10">
    <property type="entry name" value="Periplasmic binding protein-like II"/>
    <property type="match status" value="2"/>
</dbReference>
<dbReference type="EMBL" id="SMFQ01000005">
    <property type="protein sequence ID" value="TCJ83058.1"/>
    <property type="molecule type" value="Genomic_DNA"/>
</dbReference>
<keyword evidence="3 7" id="KW-0732">Signal</keyword>
<evidence type="ECO:0000313" key="8">
    <source>
        <dbReference type="EMBL" id="TCJ83058.1"/>
    </source>
</evidence>
<dbReference type="Pfam" id="PF13416">
    <property type="entry name" value="SBP_bac_8"/>
    <property type="match status" value="1"/>
</dbReference>
<evidence type="ECO:0000256" key="3">
    <source>
        <dbReference type="ARBA" id="ARBA00022729"/>
    </source>
</evidence>
<evidence type="ECO:0000256" key="4">
    <source>
        <dbReference type="ARBA" id="ARBA00022764"/>
    </source>
</evidence>
<gene>
    <name evidence="8" type="ORF">EV695_3796</name>
</gene>
<feature type="chain" id="PRO_5020277763" description="Putrescine-binding periplasmic protein" evidence="7">
    <location>
        <begin position="24"/>
        <end position="362"/>
    </location>
</feature>
<reference evidence="8 9" key="1">
    <citation type="submission" date="2019-03" db="EMBL/GenBank/DDBJ databases">
        <title>Genomic Encyclopedia of Type Strains, Phase IV (KMG-IV): sequencing the most valuable type-strain genomes for metagenomic binning, comparative biology and taxonomic classification.</title>
        <authorList>
            <person name="Goeker M."/>
        </authorList>
    </citation>
    <scope>NUCLEOTIDE SEQUENCE [LARGE SCALE GENOMIC DNA]</scope>
    <source>
        <strain evidence="8 9">DSM 24830</strain>
    </source>
</reference>
<name>A0A4R1EV95_9GAMM</name>
<dbReference type="GO" id="GO:0015846">
    <property type="term" value="P:polyamine transport"/>
    <property type="evidence" value="ECO:0007669"/>
    <property type="project" value="InterPro"/>
</dbReference>
<dbReference type="AlphaFoldDB" id="A0A4R1EV95"/>
<evidence type="ECO:0000256" key="7">
    <source>
        <dbReference type="SAM" id="SignalP"/>
    </source>
</evidence>
<dbReference type="GO" id="GO:0042597">
    <property type="term" value="C:periplasmic space"/>
    <property type="evidence" value="ECO:0007669"/>
    <property type="project" value="UniProtKB-SubCell"/>
</dbReference>
<evidence type="ECO:0000256" key="6">
    <source>
        <dbReference type="PIRSR" id="PIRSR019574-1"/>
    </source>
</evidence>
<sequence>MKHWNKITTAIALTSCMVFPAFASELKVFNWAEYMGEDTLANFTKETGIEVVYDTYDSLESMETKILTGGAGYDVVFAAGPVVERFVGAKLLQKLDQESLTNKGNLDASLMKVLAGHDPDNAHAIPYMWGTVGIAYNKALIEKRMKDAPLNSLDIIFKPEISAKFADCGIAILDSPGEVLNVALNYLGLDPTSSKKGDIKKAQELVTSIRPNIRYFNSVKPIDDLATGEICMALMYSGDAGIAADAASNGGKGIEISYSIPKEGTMMWFDSMVIPTDAVNTKEAHQFIDYMMRPKVIAEISNGIFYANANTASLEFVDKDITSDPNIFPPEDVRAKLFPDVALAKKSTRLRTRAWTKVKTGR</sequence>
<organism evidence="8 9">
    <name type="scientific">Cocleimonas flava</name>
    <dbReference type="NCBI Taxonomy" id="634765"/>
    <lineage>
        <taxon>Bacteria</taxon>
        <taxon>Pseudomonadati</taxon>
        <taxon>Pseudomonadota</taxon>
        <taxon>Gammaproteobacteria</taxon>
        <taxon>Thiotrichales</taxon>
        <taxon>Thiotrichaceae</taxon>
        <taxon>Cocleimonas</taxon>
    </lineage>
</organism>
<comment type="function">
    <text evidence="5">Required for the activity of the bacterial periplasmic transport system of putrescine.</text>
</comment>
<feature type="binding site" evidence="6">
    <location>
        <position position="33"/>
    </location>
    <ligand>
        <name>spermidine</name>
        <dbReference type="ChEBI" id="CHEBI:57834"/>
    </ligand>
</feature>
<evidence type="ECO:0000256" key="5">
    <source>
        <dbReference type="PIRNR" id="PIRNR019574"/>
    </source>
</evidence>
<dbReference type="CDD" id="cd13659">
    <property type="entry name" value="PBP2_PotF"/>
    <property type="match status" value="1"/>
</dbReference>
<dbReference type="InterPro" id="IPR006059">
    <property type="entry name" value="SBP"/>
</dbReference>
<dbReference type="SUPFAM" id="SSF53850">
    <property type="entry name" value="Periplasmic binding protein-like II"/>
    <property type="match status" value="1"/>
</dbReference>
<dbReference type="Proteomes" id="UP000294887">
    <property type="component" value="Unassembled WGS sequence"/>
</dbReference>
<proteinExistence type="inferred from homology"/>
<evidence type="ECO:0000313" key="9">
    <source>
        <dbReference type="Proteomes" id="UP000294887"/>
    </source>
</evidence>
<dbReference type="PIRSF" id="PIRSF019574">
    <property type="entry name" value="Periplasmic_polyamine_BP"/>
    <property type="match status" value="1"/>
</dbReference>
<comment type="caution">
    <text evidence="8">The sequence shown here is derived from an EMBL/GenBank/DDBJ whole genome shotgun (WGS) entry which is preliminary data.</text>
</comment>
<comment type="similarity">
    <text evidence="5">Belongs to the bacterial solute-binding protein PotD/PotF family.</text>
</comment>
<dbReference type="GO" id="GO:0019808">
    <property type="term" value="F:polyamine binding"/>
    <property type="evidence" value="ECO:0007669"/>
    <property type="project" value="InterPro"/>
</dbReference>
<keyword evidence="2 5" id="KW-0813">Transport</keyword>
<protein>
    <recommendedName>
        <fullName evidence="5">Putrescine-binding periplasmic protein</fullName>
    </recommendedName>
</protein>
<dbReference type="PANTHER" id="PTHR30222">
    <property type="entry name" value="SPERMIDINE/PUTRESCINE-BINDING PERIPLASMIC PROTEIN"/>
    <property type="match status" value="1"/>
</dbReference>
<evidence type="ECO:0000256" key="1">
    <source>
        <dbReference type="ARBA" id="ARBA00004418"/>
    </source>
</evidence>
<dbReference type="PRINTS" id="PR00909">
    <property type="entry name" value="SPERMDNBNDNG"/>
</dbReference>
<feature type="signal peptide" evidence="7">
    <location>
        <begin position="1"/>
        <end position="23"/>
    </location>
</feature>
<keyword evidence="4 5" id="KW-0574">Periplasm</keyword>